<dbReference type="Gene3D" id="3.50.50.60">
    <property type="entry name" value="FAD/NAD(P)-binding domain"/>
    <property type="match status" value="1"/>
</dbReference>
<dbReference type="EMBL" id="LR590481">
    <property type="protein sequence ID" value="VTQ81505.1"/>
    <property type="molecule type" value="Genomic_DNA"/>
</dbReference>
<gene>
    <name evidence="3" type="ORF">NCTC503_00016</name>
</gene>
<accession>A0A4U9QSM4</accession>
<dbReference type="SUPFAM" id="SSF51905">
    <property type="entry name" value="FAD/NAD(P)-binding domain"/>
    <property type="match status" value="1"/>
</dbReference>
<dbReference type="Gene3D" id="3.30.9.10">
    <property type="entry name" value="D-Amino Acid Oxidase, subunit A, domain 2"/>
    <property type="match status" value="1"/>
</dbReference>
<evidence type="ECO:0000259" key="1">
    <source>
        <dbReference type="Pfam" id="PF01266"/>
    </source>
</evidence>
<dbReference type="PANTHER" id="PTHR42720">
    <property type="entry name" value="GLYCEROL-3-PHOSPHATE DEHYDROGENASE"/>
    <property type="match status" value="1"/>
</dbReference>
<evidence type="ECO:0000313" key="4">
    <source>
        <dbReference type="Proteomes" id="UP000308489"/>
    </source>
</evidence>
<dbReference type="Gene3D" id="1.10.10.1100">
    <property type="entry name" value="BFD-like [2Fe-2S]-binding domain"/>
    <property type="match status" value="1"/>
</dbReference>
<dbReference type="AlphaFoldDB" id="A0A4U9QSM4"/>
<feature type="domain" description="FAD dependent oxidoreductase" evidence="1">
    <location>
        <begin position="4"/>
        <end position="225"/>
    </location>
</feature>
<dbReference type="RefSeq" id="WP_138208890.1">
    <property type="nucleotide sequence ID" value="NZ_CBCRUQ010000030.1"/>
</dbReference>
<dbReference type="InterPro" id="IPR036188">
    <property type="entry name" value="FAD/NAD-bd_sf"/>
</dbReference>
<reference evidence="3 4" key="1">
    <citation type="submission" date="2019-05" db="EMBL/GenBank/DDBJ databases">
        <authorList>
            <consortium name="Pathogen Informatics"/>
        </authorList>
    </citation>
    <scope>NUCLEOTIDE SEQUENCE [LARGE SCALE GENOMIC DNA]</scope>
    <source>
        <strain evidence="3 4">NCTC503</strain>
    </source>
</reference>
<dbReference type="PANTHER" id="PTHR42720:SF1">
    <property type="entry name" value="GLYCEROL 3-PHOSPHATE OXIDASE"/>
    <property type="match status" value="1"/>
</dbReference>
<organism evidence="3 4">
    <name type="scientific">Hathewaya histolytica</name>
    <name type="common">Clostridium histolyticum</name>
    <dbReference type="NCBI Taxonomy" id="1498"/>
    <lineage>
        <taxon>Bacteria</taxon>
        <taxon>Bacillati</taxon>
        <taxon>Bacillota</taxon>
        <taxon>Clostridia</taxon>
        <taxon>Eubacteriales</taxon>
        <taxon>Clostridiaceae</taxon>
        <taxon>Hathewaya</taxon>
    </lineage>
</organism>
<protein>
    <submittedName>
        <fullName evidence="3">Dehydrogenase, FAD-dependent</fullName>
    </submittedName>
</protein>
<keyword evidence="4" id="KW-1185">Reference proteome</keyword>
<dbReference type="Proteomes" id="UP000308489">
    <property type="component" value="Chromosome 1"/>
</dbReference>
<feature type="domain" description="BFD-like [2Fe-2S]-binding" evidence="2">
    <location>
        <begin position="379"/>
        <end position="432"/>
    </location>
</feature>
<dbReference type="OrthoDB" id="9794226at2"/>
<dbReference type="CDD" id="cd19946">
    <property type="entry name" value="GlpA-like_Fer2_BFD-like"/>
    <property type="match status" value="1"/>
</dbReference>
<dbReference type="InterPro" id="IPR006076">
    <property type="entry name" value="FAD-dep_OxRdtase"/>
</dbReference>
<sequence length="462" mass="52232">MDYDVLVLGGGLIGCAIAYEISKYNLNIALIEKDYDIADDVALVNTSIVFDGLECEDSFTSKLEAMGNGLMDEVTEKFNVPFKRLPSLILSKDESYIDNLYDRALKKGIKNIDIIDEINIKEIEPSIPLECKKAIYNKNTGVICPYDLALAYGEIAFDNNVNFKLEEEVLDIKKESKGFKVTTNKNRFSCKIVINTTPNRSLSIDKEETVHKDTSNGKMKYFTINKDIDISKSNMIFNVDEGKEVILTVPTLTGEHIGAVVTNEDIDNSIVLDKVDPLVPSVDLNFISTFYENEHYDEPFVIDDRSIDIGYIKIISKHYALVTMAPAISKIVCETIVSHINCTKRKEFIDKRRDYYKFRDLSNKERTDIIKLDARYGNMVCSCDKITEGEIIDAIRRPLGARTLEGVKRRTGAALGRCQGSQCLNKILLILARETNKSLTEIVKDSKNSRILLNRVKEFDTM</sequence>
<proteinExistence type="predicted"/>
<dbReference type="Pfam" id="PF04324">
    <property type="entry name" value="Fer2_BFD"/>
    <property type="match status" value="1"/>
</dbReference>
<dbReference type="InterPro" id="IPR007419">
    <property type="entry name" value="BFD-like_2Fe2S-bd_dom"/>
</dbReference>
<dbReference type="KEGG" id="hhw:NCTC503_00016"/>
<name>A0A4U9QSM4_HATHI</name>
<dbReference type="Pfam" id="PF01266">
    <property type="entry name" value="DAO"/>
    <property type="match status" value="1"/>
</dbReference>
<dbReference type="InterPro" id="IPR041854">
    <property type="entry name" value="BFD-like_2Fe2S-bd_dom_sf"/>
</dbReference>
<evidence type="ECO:0000259" key="2">
    <source>
        <dbReference type="Pfam" id="PF04324"/>
    </source>
</evidence>
<evidence type="ECO:0000313" key="3">
    <source>
        <dbReference type="EMBL" id="VTQ81505.1"/>
    </source>
</evidence>
<dbReference type="InterPro" id="IPR052745">
    <property type="entry name" value="G3P_Oxidase/Oxidoreductase"/>
</dbReference>